<feature type="domain" description="Cyclic nucleotide-binding" evidence="14">
    <location>
        <begin position="183"/>
        <end position="293"/>
    </location>
</feature>
<evidence type="ECO:0000256" key="2">
    <source>
        <dbReference type="ARBA" id="ARBA00022490"/>
    </source>
</evidence>
<sequence length="703" mass="79038">MRYYAENTEYQDKVRFLFQVPLLKRLPLDQQPLVAKAAKSIKFQPHSIIMREGDLGDDFYVLRQGEASVTVRTVKGEKAAFTSPFFTWLEDWGQVITLARKPSLRMRLGISCITARFQHEARTATITTQTFVECLRFIRNQQGHGEASDFPLSCKVHPPTDKTEAEKTFIREALLNSETLNGGMSAMSEEKMTKLTDAMWKEKVMPGRRLIREGDLGAESFYIIESGKKTVVDVLRRGHTFGELAILFLVPRRATVICTSEANVWVVDRHQFKQIIMPISEEKRLEYVKIFSTVPLLMPLLTQEKTDMANVIVDVMFNSEEIIVEQGAPGNTFFILVEGKVAVIKDGLIAGELEANAAKNTMPYFGERALLYQEPRAATVRVVSESARCLMLDKEAFDEHLGLLKEVLENGLKSLTGLAPLRHMSYTRDPERESRQLGRSTHVDKILHKELVQCGRFGCHPAGKHGGGYSTVDLVQHAETGNTYALKSISKGYIAAAHMKAAIANEKDVLYMTSSPFIIKLFETYNLKSTLCFLLEAALGGELFTTYKKHAFFGSEPHTRYYMAGVAHALEHMHDRRVIYRDLKPENLLLDHKGCLKLTDMGSAKFASGSTYTIVGTPDYFAPEMVKASGHDCALDWWSFGVLIFELMAGKPPFESAYPFQTFAKIERGIEKVRFPAAMIGSVEELVKVRLGRKVAQGLGFRV</sequence>
<dbReference type="GO" id="GO:0005524">
    <property type="term" value="F:ATP binding"/>
    <property type="evidence" value="ECO:0007669"/>
    <property type="project" value="UniProtKB-KW"/>
</dbReference>
<dbReference type="SUPFAM" id="SSF51206">
    <property type="entry name" value="cAMP-binding domain-like"/>
    <property type="match status" value="3"/>
</dbReference>
<evidence type="ECO:0000256" key="8">
    <source>
        <dbReference type="ARBA" id="ARBA00022777"/>
    </source>
</evidence>
<feature type="domain" description="Cyclic nucleotide-binding" evidence="14">
    <location>
        <begin position="296"/>
        <end position="402"/>
    </location>
</feature>
<evidence type="ECO:0000256" key="7">
    <source>
        <dbReference type="ARBA" id="ARBA00022741"/>
    </source>
</evidence>
<dbReference type="Gene3D" id="1.10.510.10">
    <property type="entry name" value="Transferase(Phosphotransferase) domain 1"/>
    <property type="match status" value="1"/>
</dbReference>
<evidence type="ECO:0000256" key="6">
    <source>
        <dbReference type="ARBA" id="ARBA00022723"/>
    </source>
</evidence>
<dbReference type="PRINTS" id="PR00103">
    <property type="entry name" value="CAMPKINASE"/>
</dbReference>
<dbReference type="PROSITE" id="PS50011">
    <property type="entry name" value="PROTEIN_KINASE_DOM"/>
    <property type="match status" value="1"/>
</dbReference>
<evidence type="ECO:0000256" key="4">
    <source>
        <dbReference type="ARBA" id="ARBA00022535"/>
    </source>
</evidence>
<keyword evidence="8" id="KW-0418">Kinase</keyword>
<keyword evidence="5" id="KW-0808">Transferase</keyword>
<dbReference type="PROSITE" id="PS00108">
    <property type="entry name" value="PROTEIN_KINASE_ST"/>
    <property type="match status" value="1"/>
</dbReference>
<keyword evidence="3" id="KW-0723">Serine/threonine-protein kinase</keyword>
<proteinExistence type="predicted"/>
<dbReference type="PANTHER" id="PTHR24353">
    <property type="entry name" value="CYCLIC NUCLEOTIDE-DEPENDENT PROTEIN KINASE"/>
    <property type="match status" value="1"/>
</dbReference>
<dbReference type="Gene3D" id="2.60.120.10">
    <property type="entry name" value="Jelly Rolls"/>
    <property type="match status" value="3"/>
</dbReference>
<dbReference type="Gene3D" id="3.30.200.20">
    <property type="entry name" value="Phosphorylase Kinase, domain 1"/>
    <property type="match status" value="1"/>
</dbReference>
<dbReference type="Pfam" id="PF00069">
    <property type="entry name" value="Pkinase"/>
    <property type="match status" value="1"/>
</dbReference>
<dbReference type="InterPro" id="IPR000719">
    <property type="entry name" value="Prot_kinase_dom"/>
</dbReference>
<dbReference type="InterPro" id="IPR008271">
    <property type="entry name" value="Ser/Thr_kinase_AS"/>
</dbReference>
<dbReference type="InterPro" id="IPR018490">
    <property type="entry name" value="cNMP-bd_dom_sf"/>
</dbReference>
<dbReference type="PROSITE" id="PS50042">
    <property type="entry name" value="CNMP_BINDING_3"/>
    <property type="match status" value="3"/>
</dbReference>
<dbReference type="InterPro" id="IPR000595">
    <property type="entry name" value="cNMP-bd_dom"/>
</dbReference>
<evidence type="ECO:0000256" key="1">
    <source>
        <dbReference type="ARBA" id="ARBA00001946"/>
    </source>
</evidence>
<dbReference type="PANTHER" id="PTHR24353:SF37">
    <property type="entry name" value="CAMP-DEPENDENT PROTEIN KINASE CATALYTIC SUBUNIT PRKX"/>
    <property type="match status" value="1"/>
</dbReference>
<dbReference type="InterPro" id="IPR018488">
    <property type="entry name" value="cNMP-bd_CS"/>
</dbReference>
<dbReference type="Pfam" id="PF00027">
    <property type="entry name" value="cNMP_binding"/>
    <property type="match status" value="2"/>
</dbReference>
<evidence type="ECO:0000256" key="9">
    <source>
        <dbReference type="ARBA" id="ARBA00022840"/>
    </source>
</evidence>
<dbReference type="AlphaFoldDB" id="A0A812UGQ3"/>
<dbReference type="OrthoDB" id="63267at2759"/>
<feature type="domain" description="Protein kinase" evidence="13">
    <location>
        <begin position="446"/>
        <end position="703"/>
    </location>
</feature>
<dbReference type="InterPro" id="IPR014710">
    <property type="entry name" value="RmlC-like_jellyroll"/>
</dbReference>
<feature type="domain" description="Cyclic nucleotide-binding" evidence="14">
    <location>
        <begin position="22"/>
        <end position="72"/>
    </location>
</feature>
<comment type="cofactor">
    <cofactor evidence="1">
        <name>Mg(2+)</name>
        <dbReference type="ChEBI" id="CHEBI:18420"/>
    </cofactor>
</comment>
<dbReference type="GO" id="GO:0004691">
    <property type="term" value="F:cAMP-dependent protein kinase activity"/>
    <property type="evidence" value="ECO:0007669"/>
    <property type="project" value="TreeGrafter"/>
</dbReference>
<comment type="caution">
    <text evidence="15">The sequence shown here is derived from an EMBL/GenBank/DDBJ whole genome shotgun (WGS) entry which is preliminary data.</text>
</comment>
<dbReference type="CDD" id="cd05123">
    <property type="entry name" value="STKc_AGC"/>
    <property type="match status" value="1"/>
</dbReference>
<dbReference type="InterPro" id="IPR011009">
    <property type="entry name" value="Kinase-like_dom_sf"/>
</dbReference>
<dbReference type="PROSITE" id="PS00889">
    <property type="entry name" value="CNMP_BINDING_2"/>
    <property type="match status" value="1"/>
</dbReference>
<dbReference type="PROSITE" id="PS00888">
    <property type="entry name" value="CNMP_BINDING_1"/>
    <property type="match status" value="1"/>
</dbReference>
<reference evidence="15" key="1">
    <citation type="submission" date="2021-02" db="EMBL/GenBank/DDBJ databases">
        <authorList>
            <person name="Dougan E. K."/>
            <person name="Rhodes N."/>
            <person name="Thang M."/>
            <person name="Chan C."/>
        </authorList>
    </citation>
    <scope>NUCLEOTIDE SEQUENCE</scope>
</reference>
<keyword evidence="9" id="KW-0067">ATP-binding</keyword>
<dbReference type="Proteomes" id="UP000604046">
    <property type="component" value="Unassembled WGS sequence"/>
</dbReference>
<dbReference type="InterPro" id="IPR045270">
    <property type="entry name" value="STKc_AGC"/>
</dbReference>
<dbReference type="GO" id="GO:0005952">
    <property type="term" value="C:cAMP-dependent protein kinase complex"/>
    <property type="evidence" value="ECO:0007669"/>
    <property type="project" value="TreeGrafter"/>
</dbReference>
<keyword evidence="10" id="KW-0460">Magnesium</keyword>
<organism evidence="15 16">
    <name type="scientific">Symbiodinium natans</name>
    <dbReference type="NCBI Taxonomy" id="878477"/>
    <lineage>
        <taxon>Eukaryota</taxon>
        <taxon>Sar</taxon>
        <taxon>Alveolata</taxon>
        <taxon>Dinophyceae</taxon>
        <taxon>Suessiales</taxon>
        <taxon>Symbiodiniaceae</taxon>
        <taxon>Symbiodinium</taxon>
    </lineage>
</organism>
<dbReference type="SMART" id="SM00220">
    <property type="entry name" value="S_TKc"/>
    <property type="match status" value="1"/>
</dbReference>
<keyword evidence="6" id="KW-0479">Metal-binding</keyword>
<dbReference type="CDD" id="cd00038">
    <property type="entry name" value="CAP_ED"/>
    <property type="match status" value="3"/>
</dbReference>
<evidence type="ECO:0000259" key="14">
    <source>
        <dbReference type="PROSITE" id="PS50042"/>
    </source>
</evidence>
<dbReference type="SMART" id="SM00100">
    <property type="entry name" value="cNMP"/>
    <property type="match status" value="3"/>
</dbReference>
<evidence type="ECO:0000256" key="3">
    <source>
        <dbReference type="ARBA" id="ARBA00022527"/>
    </source>
</evidence>
<evidence type="ECO:0000256" key="11">
    <source>
        <dbReference type="ARBA" id="ARBA00022992"/>
    </source>
</evidence>
<keyword evidence="4" id="KW-0140">cGMP</keyword>
<evidence type="ECO:0000313" key="15">
    <source>
        <dbReference type="EMBL" id="CAE7576675.1"/>
    </source>
</evidence>
<protein>
    <recommendedName>
        <fullName evidence="12">cGMP-dependent protein kinase</fullName>
    </recommendedName>
</protein>
<name>A0A812UGQ3_9DINO</name>
<dbReference type="GO" id="GO:0030553">
    <property type="term" value="F:cGMP binding"/>
    <property type="evidence" value="ECO:0007669"/>
    <property type="project" value="UniProtKB-KW"/>
</dbReference>
<evidence type="ECO:0000256" key="10">
    <source>
        <dbReference type="ARBA" id="ARBA00022842"/>
    </source>
</evidence>
<dbReference type="GO" id="GO:0046872">
    <property type="term" value="F:metal ion binding"/>
    <property type="evidence" value="ECO:0007669"/>
    <property type="project" value="UniProtKB-KW"/>
</dbReference>
<keyword evidence="16" id="KW-1185">Reference proteome</keyword>
<dbReference type="SUPFAM" id="SSF56112">
    <property type="entry name" value="Protein kinase-like (PK-like)"/>
    <property type="match status" value="1"/>
</dbReference>
<keyword evidence="11" id="KW-0142">cGMP-binding</keyword>
<keyword evidence="7" id="KW-0547">Nucleotide-binding</keyword>
<accession>A0A812UGQ3</accession>
<dbReference type="EMBL" id="CAJNDS010002732">
    <property type="protein sequence ID" value="CAE7576675.1"/>
    <property type="molecule type" value="Genomic_DNA"/>
</dbReference>
<evidence type="ECO:0000256" key="12">
    <source>
        <dbReference type="ARBA" id="ARBA00024113"/>
    </source>
</evidence>
<gene>
    <name evidence="15" type="primary">for</name>
    <name evidence="15" type="ORF">SNAT2548_LOCUS32896</name>
</gene>
<evidence type="ECO:0000259" key="13">
    <source>
        <dbReference type="PROSITE" id="PS50011"/>
    </source>
</evidence>
<evidence type="ECO:0000313" key="16">
    <source>
        <dbReference type="Proteomes" id="UP000604046"/>
    </source>
</evidence>
<evidence type="ECO:0000256" key="5">
    <source>
        <dbReference type="ARBA" id="ARBA00022679"/>
    </source>
</evidence>
<keyword evidence="2" id="KW-0963">Cytoplasm</keyword>